<evidence type="ECO:0000313" key="5">
    <source>
        <dbReference type="Proteomes" id="UP001228044"/>
    </source>
</evidence>
<keyword evidence="2" id="KW-0732">Signal</keyword>
<comment type="similarity">
    <text evidence="1">Belongs to the metallo-beta-lactamase superfamily. Class-B beta-lactamase family.</text>
</comment>
<dbReference type="SUPFAM" id="SSF56281">
    <property type="entry name" value="Metallo-hydrolase/oxidoreductase"/>
    <property type="match status" value="1"/>
</dbReference>
<dbReference type="PANTHER" id="PTHR42951:SF4">
    <property type="entry name" value="ACYL-COENZYME A THIOESTERASE MBLAC2"/>
    <property type="match status" value="1"/>
</dbReference>
<dbReference type="EMBL" id="JAUHHC010000002">
    <property type="protein sequence ID" value="MDN3920515.1"/>
    <property type="molecule type" value="Genomic_DNA"/>
</dbReference>
<dbReference type="SMART" id="SM00849">
    <property type="entry name" value="Lactamase_B"/>
    <property type="match status" value="1"/>
</dbReference>
<dbReference type="Gene3D" id="3.60.15.10">
    <property type="entry name" value="Ribonuclease Z/Hydroxyacylglutathione hydrolase-like"/>
    <property type="match status" value="1"/>
</dbReference>
<evidence type="ECO:0000256" key="2">
    <source>
        <dbReference type="SAM" id="SignalP"/>
    </source>
</evidence>
<dbReference type="Pfam" id="PF00753">
    <property type="entry name" value="Lactamase_B"/>
    <property type="match status" value="1"/>
</dbReference>
<dbReference type="RefSeq" id="WP_290358808.1">
    <property type="nucleotide sequence ID" value="NZ_JAUHHC010000002.1"/>
</dbReference>
<sequence>MRHLLRSLLLSLLLCLSPPLRAAPEAIADGVYLLRGHFEPGRQPDGNSVLLRGSEGWVLIDSGRHRAHTQQLLDFTAGDLKAVVNTHWHLDHLGGNAWLRERQPGLLVYASAEVERALAGWLAQTRRQMQALVDDGKTPEAARAQMRIDLDLLAQGAALLPDRRIEAPLSALAPAGRALRLGLESGVSGGDVWVLDEASGTLIAGDLLTLPVPFLDTACAEAWSAALRRLEVQPFERLVPGHGPVLDRAGLRRYRRAFDGLLACAAGDRPVADCAAAWLSDLDGLIAEADKPRTLGLLSYYFKAHLRAAPEQRLRFCAAPP</sequence>
<reference evidence="4 5" key="1">
    <citation type="submission" date="2023-06" db="EMBL/GenBank/DDBJ databases">
        <title>Pelomonas sp. PFR6 16S ribosomal RNA gene Genome sequencing and assembly.</title>
        <authorList>
            <person name="Woo H."/>
        </authorList>
    </citation>
    <scope>NUCLEOTIDE SEQUENCE [LARGE SCALE GENOMIC DNA]</scope>
    <source>
        <strain evidence="4 5">PFR6</strain>
    </source>
</reference>
<feature type="signal peptide" evidence="2">
    <location>
        <begin position="1"/>
        <end position="22"/>
    </location>
</feature>
<dbReference type="InterPro" id="IPR001279">
    <property type="entry name" value="Metallo-B-lactamas"/>
</dbReference>
<keyword evidence="5" id="KW-1185">Reference proteome</keyword>
<organism evidence="4 5">
    <name type="scientific">Roseateles violae</name>
    <dbReference type="NCBI Taxonomy" id="3058042"/>
    <lineage>
        <taxon>Bacteria</taxon>
        <taxon>Pseudomonadati</taxon>
        <taxon>Pseudomonadota</taxon>
        <taxon>Betaproteobacteria</taxon>
        <taxon>Burkholderiales</taxon>
        <taxon>Sphaerotilaceae</taxon>
        <taxon>Roseateles</taxon>
    </lineage>
</organism>
<evidence type="ECO:0000256" key="1">
    <source>
        <dbReference type="ARBA" id="ARBA00005250"/>
    </source>
</evidence>
<dbReference type="Proteomes" id="UP001228044">
    <property type="component" value="Unassembled WGS sequence"/>
</dbReference>
<feature type="domain" description="Metallo-beta-lactamase" evidence="3">
    <location>
        <begin position="45"/>
        <end position="242"/>
    </location>
</feature>
<proteinExistence type="inferred from homology"/>
<dbReference type="PANTHER" id="PTHR42951">
    <property type="entry name" value="METALLO-BETA-LACTAMASE DOMAIN-CONTAINING"/>
    <property type="match status" value="1"/>
</dbReference>
<dbReference type="InterPro" id="IPR036866">
    <property type="entry name" value="RibonucZ/Hydroxyglut_hydro"/>
</dbReference>
<comment type="caution">
    <text evidence="4">The sequence shown here is derived from an EMBL/GenBank/DDBJ whole genome shotgun (WGS) entry which is preliminary data.</text>
</comment>
<evidence type="ECO:0000259" key="3">
    <source>
        <dbReference type="SMART" id="SM00849"/>
    </source>
</evidence>
<evidence type="ECO:0000313" key="4">
    <source>
        <dbReference type="EMBL" id="MDN3920515.1"/>
    </source>
</evidence>
<feature type="chain" id="PRO_5046234173" evidence="2">
    <location>
        <begin position="23"/>
        <end position="321"/>
    </location>
</feature>
<name>A0ABT8DQ84_9BURK</name>
<dbReference type="InterPro" id="IPR050855">
    <property type="entry name" value="NDM-1-like"/>
</dbReference>
<protein>
    <submittedName>
        <fullName evidence="4">MBL fold metallo-hydrolase</fullName>
    </submittedName>
</protein>
<accession>A0ABT8DQ84</accession>
<gene>
    <name evidence="4" type="ORF">QWJ38_09525</name>
</gene>